<reference evidence="3" key="1">
    <citation type="journal article" date="2010" name="Nature">
        <title>The dynamic genome of Hydra.</title>
        <authorList>
            <person name="Chapman J.A."/>
            <person name="Kirkness E.F."/>
            <person name="Simakov O."/>
            <person name="Hampson S.E."/>
            <person name="Mitros T."/>
            <person name="Weinmaier T."/>
            <person name="Rattei T."/>
            <person name="Balasubramanian P.G."/>
            <person name="Borman J."/>
            <person name="Busam D."/>
            <person name="Disbennett K."/>
            <person name="Pfannkoch C."/>
            <person name="Sumin N."/>
            <person name="Sutton G."/>
            <person name="Viswanathan L."/>
            <person name="Walenz B."/>
            <person name="Goodstein D.M."/>
            <person name="Hellsten U."/>
            <person name="Kawashima T."/>
            <person name="Prochnik S.E."/>
            <person name="Putnam N.H."/>
            <person name="Shu S."/>
            <person name="Blumberg B."/>
            <person name="Dana C.E."/>
            <person name="Gee L."/>
            <person name="Kibler D.F."/>
            <person name="Law L."/>
            <person name="Lindgens D."/>
            <person name="Martinez D.E."/>
            <person name="Peng J."/>
            <person name="Wigge P.A."/>
            <person name="Bertulat B."/>
            <person name="Guder C."/>
            <person name="Nakamura Y."/>
            <person name="Ozbek S."/>
            <person name="Watanabe H."/>
            <person name="Khalturin K."/>
            <person name="Hemmrich G."/>
            <person name="Franke A."/>
            <person name="Augustin R."/>
            <person name="Fraune S."/>
            <person name="Hayakawa E."/>
            <person name="Hayakawa S."/>
            <person name="Hirose M."/>
            <person name="Hwang J."/>
            <person name="Ikeo K."/>
            <person name="Nishimiya-Fujisawa C."/>
            <person name="Ogura A."/>
            <person name="Takahashi T."/>
            <person name="Steinmetz P.R."/>
            <person name="Zhang X."/>
            <person name="Aufschnaiter R."/>
            <person name="Eder M.K."/>
            <person name="Gorny A.K."/>
            <person name="Salvenmoser W."/>
            <person name="Heimberg A.M."/>
            <person name="Wheeler B.M."/>
            <person name="Peterson K.J."/>
            <person name="Boettger A."/>
            <person name="Tischler P."/>
            <person name="Wolf A."/>
            <person name="Gojobori T."/>
            <person name="Remington K.A."/>
            <person name="Strausberg R.L."/>
            <person name="Venter J."/>
            <person name="Technau U."/>
            <person name="Hobmayer B."/>
            <person name="Bosch T.C."/>
            <person name="Holstein T.W."/>
            <person name="Fujisawa T."/>
            <person name="Bode H.R."/>
            <person name="David C.N."/>
            <person name="Rokhsar D.S."/>
            <person name="Steele R.E."/>
        </authorList>
    </citation>
    <scope>NUCLEOTIDE SEQUENCE</scope>
</reference>
<organism evidence="3">
    <name type="scientific">Curvibacter symbiont subsp. Hydra magnipapillata</name>
    <dbReference type="NCBI Taxonomy" id="667019"/>
    <lineage>
        <taxon>Bacteria</taxon>
        <taxon>Pseudomonadati</taxon>
        <taxon>Pseudomonadota</taxon>
        <taxon>Betaproteobacteria</taxon>
        <taxon>Burkholderiales</taxon>
        <taxon>Comamonadaceae</taxon>
        <taxon>Curvibacter</taxon>
    </lineage>
</organism>
<protein>
    <recommendedName>
        <fullName evidence="4">DNA polymerase Y family protein</fullName>
    </recommendedName>
</protein>
<proteinExistence type="predicted"/>
<evidence type="ECO:0000313" key="3">
    <source>
        <dbReference type="EMBL" id="CBA27398.1"/>
    </source>
</evidence>
<dbReference type="AlphaFoldDB" id="C9Y7V7"/>
<evidence type="ECO:0000256" key="1">
    <source>
        <dbReference type="ARBA" id="ARBA00022763"/>
    </source>
</evidence>
<name>C9Y7V7_CURXX</name>
<dbReference type="PANTHER" id="PTHR35369:SF2">
    <property type="entry name" value="BLR3025 PROTEIN"/>
    <property type="match status" value="1"/>
</dbReference>
<gene>
    <name evidence="3" type="ORF">Csp_A02080</name>
</gene>
<dbReference type="PANTHER" id="PTHR35369">
    <property type="entry name" value="BLR3025 PROTEIN-RELATED"/>
    <property type="match status" value="1"/>
</dbReference>
<sequence length="488" mass="53945">MRLGLWKRRRAMHWIALRPSPDAAAAPTEPALVDASTALAWWALRFTPLVARVGDALVLEVSASERLFGGRTALLQQLLESNRQLAHLEYAQGATSLIALAALQVHACRVGQAAPVRAVLPDALPVHTLAAAQPHLPTLARLGMRTWGQLRALPRGGVVRRFGAEVVDALDRAYGQRPEVYPWLTLPDVFDAPLELAASVDSAPALLFGARRLLAQLLVWLRARQSGVLALELLWELDARRANTRHVDAHHQGGQQGRLELRTAEATQDMSHLKRILGEQLARVTLPAPVLYLRLRSLQTQPLGGESHSLLPEDVRKGDSLHQTLERLAARLGAHSVQCATPQADHRPERMQRWQPWRADAARKENQGAMKSGAARAHSISARGPKDPESERDVLPAADLYPTWLLPVPQRLVVRQSIPHYHGELTLLAGPQRLETGWLEGEPALRDYYMARSPQAGLVWVYCERLGRSTAVEEAGQAVPWYLHGLFS</sequence>
<dbReference type="InterPro" id="IPR043502">
    <property type="entry name" value="DNA/RNA_pol_sf"/>
</dbReference>
<feature type="region of interest" description="Disordered" evidence="2">
    <location>
        <begin position="364"/>
        <end position="391"/>
    </location>
</feature>
<dbReference type="EMBL" id="FN543104">
    <property type="protein sequence ID" value="CBA27398.1"/>
    <property type="molecule type" value="Genomic_DNA"/>
</dbReference>
<dbReference type="GO" id="GO:0006281">
    <property type="term" value="P:DNA repair"/>
    <property type="evidence" value="ECO:0007669"/>
    <property type="project" value="TreeGrafter"/>
</dbReference>
<evidence type="ECO:0000256" key="2">
    <source>
        <dbReference type="SAM" id="MobiDB-lite"/>
    </source>
</evidence>
<accession>C9Y7V7</accession>
<dbReference type="SUPFAM" id="SSF56672">
    <property type="entry name" value="DNA/RNA polymerases"/>
    <property type="match status" value="1"/>
</dbReference>
<keyword evidence="1" id="KW-0227">DNA damage</keyword>
<evidence type="ECO:0008006" key="4">
    <source>
        <dbReference type="Google" id="ProtNLM"/>
    </source>
</evidence>
<dbReference type="InterPro" id="IPR050356">
    <property type="entry name" value="SulA_CellDiv_inhibitor"/>
</dbReference>
<dbReference type="CDD" id="cd03468">
    <property type="entry name" value="PolY_like"/>
    <property type="match status" value="1"/>
</dbReference>